<comment type="catalytic activity">
    <reaction evidence="11">
        <text>a tRNA with a 3' CCA end + 2 CTP + ATP = a tRNA with a 3' CCACCA end + 3 diphosphate</text>
        <dbReference type="Rhea" id="RHEA:76235"/>
        <dbReference type="Rhea" id="RHEA-COMP:10468"/>
        <dbReference type="Rhea" id="RHEA-COMP:18655"/>
        <dbReference type="ChEBI" id="CHEBI:30616"/>
        <dbReference type="ChEBI" id="CHEBI:33019"/>
        <dbReference type="ChEBI" id="CHEBI:37563"/>
        <dbReference type="ChEBI" id="CHEBI:83071"/>
        <dbReference type="ChEBI" id="CHEBI:195187"/>
    </reaction>
</comment>
<evidence type="ECO:0000256" key="4">
    <source>
        <dbReference type="ARBA" id="ARBA00022695"/>
    </source>
</evidence>
<dbReference type="EC" id="2.7.7.72" evidence="11"/>
<comment type="subunit">
    <text evidence="11">Homodimer.</text>
</comment>
<dbReference type="GO" id="GO:0042245">
    <property type="term" value="P:RNA repair"/>
    <property type="evidence" value="ECO:0007669"/>
    <property type="project" value="UniProtKB-KW"/>
</dbReference>
<keyword evidence="7 11" id="KW-0692">RNA repair</keyword>
<keyword evidence="8 11" id="KW-0067">ATP-binding</keyword>
<keyword evidence="2 11" id="KW-0808">Transferase</keyword>
<protein>
    <recommendedName>
        <fullName evidence="11">CCA-adding enzyme</fullName>
        <ecNumber evidence="11">2.7.7.72</ecNumber>
    </recommendedName>
    <alternativeName>
        <fullName evidence="11">CCA tRNA nucleotidyltransferase</fullName>
    </alternativeName>
    <alternativeName>
        <fullName evidence="11">tRNA CCA-pyrophosphorylase</fullName>
    </alternativeName>
    <alternativeName>
        <fullName evidence="11">tRNA adenylyl-/cytidylyl- transferase</fullName>
    </alternativeName>
    <alternativeName>
        <fullName evidence="11">tRNA nucleotidyltransferase</fullName>
    </alternativeName>
    <alternativeName>
        <fullName evidence="11">tRNA-NT</fullName>
    </alternativeName>
</protein>
<accession>A0A4Z0GJM5</accession>
<evidence type="ECO:0000256" key="6">
    <source>
        <dbReference type="ARBA" id="ARBA00022741"/>
    </source>
</evidence>
<evidence type="ECO:0000256" key="9">
    <source>
        <dbReference type="ARBA" id="ARBA00022842"/>
    </source>
</evidence>
<feature type="binding site" evidence="11">
    <location>
        <position position="111"/>
    </location>
    <ligand>
        <name>CTP</name>
        <dbReference type="ChEBI" id="CHEBI:37563"/>
    </ligand>
</feature>
<name>A0A4Z0GJM5_9BACL</name>
<evidence type="ECO:0000313" key="16">
    <source>
        <dbReference type="Proteomes" id="UP000298347"/>
    </source>
</evidence>
<feature type="binding site" evidence="11">
    <location>
        <position position="154"/>
    </location>
    <ligand>
        <name>CTP</name>
        <dbReference type="ChEBI" id="CHEBI:37563"/>
    </ligand>
</feature>
<comment type="miscellaneous">
    <text evidence="11">A single active site specifically recognizes both ATP and CTP and is responsible for their addition.</text>
</comment>
<dbReference type="GO" id="GO:0000287">
    <property type="term" value="F:magnesium ion binding"/>
    <property type="evidence" value="ECO:0007669"/>
    <property type="project" value="UniProtKB-UniRule"/>
</dbReference>
<dbReference type="Pfam" id="PF12627">
    <property type="entry name" value="PolyA_pol_RNAbd"/>
    <property type="match status" value="1"/>
</dbReference>
<dbReference type="InterPro" id="IPR050264">
    <property type="entry name" value="Bact_CCA-adding_enz_type3_sf"/>
</dbReference>
<comment type="caution">
    <text evidence="15">The sequence shown here is derived from an EMBL/GenBank/DDBJ whole genome shotgun (WGS) entry which is preliminary data.</text>
</comment>
<dbReference type="GO" id="GO:0160016">
    <property type="term" value="F:CCACCA tRNA nucleotidyltransferase activity"/>
    <property type="evidence" value="ECO:0007669"/>
    <property type="project" value="RHEA"/>
</dbReference>
<dbReference type="Gene3D" id="1.20.58.560">
    <property type="match status" value="1"/>
</dbReference>
<dbReference type="InterPro" id="IPR043519">
    <property type="entry name" value="NT_sf"/>
</dbReference>
<dbReference type="PANTHER" id="PTHR46173">
    <property type="entry name" value="CCA TRNA NUCLEOTIDYLTRANSFERASE 1, MITOCHONDRIAL"/>
    <property type="match status" value="1"/>
</dbReference>
<keyword evidence="4 11" id="KW-0548">Nucleotidyltransferase</keyword>
<dbReference type="PANTHER" id="PTHR46173:SF1">
    <property type="entry name" value="CCA TRNA NUCLEOTIDYLTRANSFERASE 1, MITOCHONDRIAL"/>
    <property type="match status" value="1"/>
</dbReference>
<evidence type="ECO:0000256" key="7">
    <source>
        <dbReference type="ARBA" id="ARBA00022800"/>
    </source>
</evidence>
<dbReference type="RefSeq" id="WP_135349301.1">
    <property type="nucleotide sequence ID" value="NZ_SRJD01000017.1"/>
</dbReference>
<dbReference type="EMBL" id="SRJD01000017">
    <property type="protein sequence ID" value="TGA97032.1"/>
    <property type="molecule type" value="Genomic_DNA"/>
</dbReference>
<organism evidence="15 16">
    <name type="scientific">Sporolactobacillus shoreae</name>
    <dbReference type="NCBI Taxonomy" id="1465501"/>
    <lineage>
        <taxon>Bacteria</taxon>
        <taxon>Bacillati</taxon>
        <taxon>Bacillota</taxon>
        <taxon>Bacilli</taxon>
        <taxon>Bacillales</taxon>
        <taxon>Sporolactobacillaceae</taxon>
        <taxon>Sporolactobacillus</taxon>
    </lineage>
</organism>
<feature type="domain" description="Poly A polymerase head" evidence="12">
    <location>
        <begin position="22"/>
        <end position="142"/>
    </location>
</feature>
<keyword evidence="5 11" id="KW-0479">Metal-binding</keyword>
<feature type="binding site" evidence="11">
    <location>
        <position position="154"/>
    </location>
    <ligand>
        <name>ATP</name>
        <dbReference type="ChEBI" id="CHEBI:30616"/>
    </ligand>
</feature>
<feature type="binding site" evidence="11">
    <location>
        <position position="163"/>
    </location>
    <ligand>
        <name>CTP</name>
        <dbReference type="ChEBI" id="CHEBI:37563"/>
    </ligand>
</feature>
<dbReference type="AlphaFoldDB" id="A0A4Z0GJM5"/>
<dbReference type="OrthoDB" id="9805698at2"/>
<dbReference type="NCBIfam" id="NF009814">
    <property type="entry name" value="PRK13299.1"/>
    <property type="match status" value="1"/>
</dbReference>
<dbReference type="InterPro" id="IPR032828">
    <property type="entry name" value="PolyA_RNA-bd"/>
</dbReference>
<feature type="binding site" evidence="11">
    <location>
        <position position="40"/>
    </location>
    <ligand>
        <name>Mg(2+)</name>
        <dbReference type="ChEBI" id="CHEBI:18420"/>
    </ligand>
</feature>
<dbReference type="InterPro" id="IPR023068">
    <property type="entry name" value="CCA-adding_enz_firmicutes"/>
</dbReference>
<feature type="binding site" evidence="11">
    <location>
        <position position="163"/>
    </location>
    <ligand>
        <name>ATP</name>
        <dbReference type="ChEBI" id="CHEBI:30616"/>
    </ligand>
</feature>
<keyword evidence="10 11" id="KW-0694">RNA-binding</keyword>
<dbReference type="SUPFAM" id="SSF81301">
    <property type="entry name" value="Nucleotidyltransferase"/>
    <property type="match status" value="1"/>
</dbReference>
<dbReference type="Gene3D" id="1.10.110.30">
    <property type="match status" value="1"/>
</dbReference>
<evidence type="ECO:0000256" key="2">
    <source>
        <dbReference type="ARBA" id="ARBA00022679"/>
    </source>
</evidence>
<feature type="domain" description="tRNA nucleotidyltransferase/poly(A) polymerase RNA and SrmB- binding" evidence="13">
    <location>
        <begin position="169"/>
        <end position="227"/>
    </location>
</feature>
<evidence type="ECO:0000259" key="12">
    <source>
        <dbReference type="Pfam" id="PF01743"/>
    </source>
</evidence>
<feature type="binding site" evidence="11">
    <location>
        <position position="30"/>
    </location>
    <ligand>
        <name>CTP</name>
        <dbReference type="ChEBI" id="CHEBI:37563"/>
    </ligand>
</feature>
<evidence type="ECO:0000256" key="3">
    <source>
        <dbReference type="ARBA" id="ARBA00022694"/>
    </source>
</evidence>
<feature type="binding site" evidence="11">
    <location>
        <position position="111"/>
    </location>
    <ligand>
        <name>ATP</name>
        <dbReference type="ChEBI" id="CHEBI:30616"/>
    </ligand>
</feature>
<reference evidence="15 16" key="1">
    <citation type="journal article" date="2015" name="Int. J. Syst. Evol. Microbiol.">
        <title>Sporolactobacillus shoreae sp. nov. and Sporolactobacillus spathodeae sp. nov., two spore-forming lactic acid bacteria isolated from tree barks in Thailand.</title>
        <authorList>
            <person name="Thamacharoensuk T."/>
            <person name="Kitahara M."/>
            <person name="Ohkuma M."/>
            <person name="Thongchul N."/>
            <person name="Tanasupawat S."/>
        </authorList>
    </citation>
    <scope>NUCLEOTIDE SEQUENCE [LARGE SCALE GENOMIC DNA]</scope>
    <source>
        <strain evidence="15 16">BK92</strain>
    </source>
</reference>
<dbReference type="InterPro" id="IPR032810">
    <property type="entry name" value="CCA-adding_enz_C"/>
</dbReference>
<evidence type="ECO:0000256" key="10">
    <source>
        <dbReference type="ARBA" id="ARBA00022884"/>
    </source>
</evidence>
<dbReference type="GO" id="GO:0004810">
    <property type="term" value="F:CCA tRNA nucleotidyltransferase activity"/>
    <property type="evidence" value="ECO:0007669"/>
    <property type="project" value="UniProtKB-UniRule"/>
</dbReference>
<keyword evidence="6 11" id="KW-0547">Nucleotide-binding</keyword>
<evidence type="ECO:0000313" key="15">
    <source>
        <dbReference type="EMBL" id="TGA97032.1"/>
    </source>
</evidence>
<comment type="cofactor">
    <cofactor evidence="1 11">
        <name>Mg(2+)</name>
        <dbReference type="ChEBI" id="CHEBI:18420"/>
    </cofactor>
</comment>
<dbReference type="Gene3D" id="3.30.460.10">
    <property type="entry name" value="Beta Polymerase, domain 2"/>
    <property type="match status" value="1"/>
</dbReference>
<sequence length="405" mass="46198">MRFPFDKATPILDRLNENGFEAYVVGGAVRDYLLGRPIHDIDITTSAHPDEVVTLFQRTIPVGLQHGTVAVLLNGRSFEVTTFRSENGYDDFRHPNQVTFETSLDKDLMRRDFTINALAMDRTGKVIDLFGGQDDMKLKHLRTVGIAEERITEDPLRMMRGIRFVSELGFSLGEDEREAFSKKSVLLKKISVERIDQEMNKLLAGATVSDALRLLFNTGCSRALPLLDKTVAREELFSVRFDLLKSEGERWAAFLRTLGMTDISTFSSAWKWPVSRKKSVGLLLKYEGNYKLLNWDKFSVYSSGPELAHSVERLEAALGKTSVEGLERKERLIDRLWQDCPIRSRSELPVSGHNLIRWSGKEPGPWLSAAIEQLEKEVVTGKVPNEQEGIKRWFMAWQEKQKNQF</sequence>
<keyword evidence="9 11" id="KW-0460">Magnesium</keyword>
<evidence type="ECO:0000259" key="13">
    <source>
        <dbReference type="Pfam" id="PF12627"/>
    </source>
</evidence>
<dbReference type="Gene3D" id="1.10.246.80">
    <property type="match status" value="1"/>
</dbReference>
<evidence type="ECO:0000256" key="11">
    <source>
        <dbReference type="HAMAP-Rule" id="MF_01263"/>
    </source>
</evidence>
<dbReference type="GO" id="GO:0001680">
    <property type="term" value="P:tRNA 3'-terminal CCA addition"/>
    <property type="evidence" value="ECO:0007669"/>
    <property type="project" value="UniProtKB-UniRule"/>
</dbReference>
<comment type="catalytic activity">
    <reaction evidence="11">
        <text>a tRNA precursor + 2 CTP + ATP = a tRNA with a 3' CCA end + 3 diphosphate</text>
        <dbReference type="Rhea" id="RHEA:14433"/>
        <dbReference type="Rhea" id="RHEA-COMP:10465"/>
        <dbReference type="Rhea" id="RHEA-COMP:10468"/>
        <dbReference type="ChEBI" id="CHEBI:30616"/>
        <dbReference type="ChEBI" id="CHEBI:33019"/>
        <dbReference type="ChEBI" id="CHEBI:37563"/>
        <dbReference type="ChEBI" id="CHEBI:74896"/>
        <dbReference type="ChEBI" id="CHEBI:83071"/>
        <dbReference type="EC" id="2.7.7.72"/>
    </reaction>
</comment>
<dbReference type="GO" id="GO:0005524">
    <property type="term" value="F:ATP binding"/>
    <property type="evidence" value="ECO:0007669"/>
    <property type="project" value="UniProtKB-UniRule"/>
</dbReference>
<feature type="binding site" evidence="11">
    <location>
        <position position="160"/>
    </location>
    <ligand>
        <name>ATP</name>
        <dbReference type="ChEBI" id="CHEBI:30616"/>
    </ligand>
</feature>
<evidence type="ECO:0000259" key="14">
    <source>
        <dbReference type="Pfam" id="PF13735"/>
    </source>
</evidence>
<gene>
    <name evidence="11" type="primary">cca</name>
    <name evidence="15" type="ORF">E4665_13400</name>
</gene>
<dbReference type="Pfam" id="PF13735">
    <property type="entry name" value="tRNA_NucTran2_2"/>
    <property type="match status" value="1"/>
</dbReference>
<feature type="binding site" evidence="11">
    <location>
        <position position="30"/>
    </location>
    <ligand>
        <name>ATP</name>
        <dbReference type="ChEBI" id="CHEBI:30616"/>
    </ligand>
</feature>
<feature type="binding site" evidence="11">
    <location>
        <position position="160"/>
    </location>
    <ligand>
        <name>CTP</name>
        <dbReference type="ChEBI" id="CHEBI:37563"/>
    </ligand>
</feature>
<keyword evidence="16" id="KW-1185">Reference proteome</keyword>
<feature type="binding site" evidence="11">
    <location>
        <position position="42"/>
    </location>
    <ligand>
        <name>Mg(2+)</name>
        <dbReference type="ChEBI" id="CHEBI:18420"/>
    </ligand>
</feature>
<dbReference type="Pfam" id="PF01743">
    <property type="entry name" value="PolyA_pol"/>
    <property type="match status" value="1"/>
</dbReference>
<dbReference type="CDD" id="cd05398">
    <property type="entry name" value="NT_ClassII-CCAase"/>
    <property type="match status" value="1"/>
</dbReference>
<dbReference type="HAMAP" id="MF_01263">
    <property type="entry name" value="CCA_bact_type3"/>
    <property type="match status" value="1"/>
</dbReference>
<comment type="similarity">
    <text evidence="11">Belongs to the tRNA nucleotidyltransferase/poly(A) polymerase family. Bacterial CCA-adding enzyme type 3 subfamily.</text>
</comment>
<comment type="function">
    <text evidence="11">Catalyzes the addition and repair of the essential 3'-terminal CCA sequence in tRNAs without using a nucleic acid template. Adds these three nucleotides in the order of C, C, and A to the tRNA nucleotide-73, using CTP and ATP as substrates and producing inorganic pyrophosphate. tRNA 3'-terminal CCA addition is required both for tRNA processing and repair. Also involved in tRNA surveillance by mediating tandem CCA addition to generate a CCACCA at the 3' terminus of unstable tRNAs. While stable tRNAs receive only 3'-terminal CCA, unstable tRNAs are marked with CCACCA and rapidly degraded.</text>
</comment>
<feature type="binding site" evidence="11">
    <location>
        <position position="27"/>
    </location>
    <ligand>
        <name>ATP</name>
        <dbReference type="ChEBI" id="CHEBI:30616"/>
    </ligand>
</feature>
<feature type="binding site" evidence="11">
    <location>
        <position position="27"/>
    </location>
    <ligand>
        <name>CTP</name>
        <dbReference type="ChEBI" id="CHEBI:37563"/>
    </ligand>
</feature>
<evidence type="ECO:0000256" key="8">
    <source>
        <dbReference type="ARBA" id="ARBA00022840"/>
    </source>
</evidence>
<evidence type="ECO:0000256" key="1">
    <source>
        <dbReference type="ARBA" id="ARBA00001946"/>
    </source>
</evidence>
<feature type="binding site" evidence="11">
    <location>
        <position position="157"/>
    </location>
    <ligand>
        <name>CTP</name>
        <dbReference type="ChEBI" id="CHEBI:37563"/>
    </ligand>
</feature>
<evidence type="ECO:0000256" key="5">
    <source>
        <dbReference type="ARBA" id="ARBA00022723"/>
    </source>
</evidence>
<dbReference type="SUPFAM" id="SSF81891">
    <property type="entry name" value="Poly A polymerase C-terminal region-like"/>
    <property type="match status" value="1"/>
</dbReference>
<feature type="domain" description="CCA-adding enzyme C-terminal" evidence="14">
    <location>
        <begin position="245"/>
        <end position="393"/>
    </location>
</feature>
<feature type="binding site" evidence="11">
    <location>
        <position position="157"/>
    </location>
    <ligand>
        <name>ATP</name>
        <dbReference type="ChEBI" id="CHEBI:30616"/>
    </ligand>
</feature>
<proteinExistence type="inferred from homology"/>
<dbReference type="GO" id="GO:0000049">
    <property type="term" value="F:tRNA binding"/>
    <property type="evidence" value="ECO:0007669"/>
    <property type="project" value="UniProtKB-UniRule"/>
</dbReference>
<dbReference type="InterPro" id="IPR002646">
    <property type="entry name" value="PolA_pol_head_dom"/>
</dbReference>
<keyword evidence="3 11" id="KW-0819">tRNA processing</keyword>
<dbReference type="Proteomes" id="UP000298347">
    <property type="component" value="Unassembled WGS sequence"/>
</dbReference>